<dbReference type="PANTHER" id="PTHR23320:SF128">
    <property type="entry name" value="MEMBRANE-SPANNING 4-DOMAINS SUBFAMILY A MEMBER 4A"/>
    <property type="match status" value="1"/>
</dbReference>
<dbReference type="RefSeq" id="XP_033776507.1">
    <property type="nucleotide sequence ID" value="XM_033920616.1"/>
</dbReference>
<reference evidence="8" key="1">
    <citation type="submission" date="2025-08" db="UniProtKB">
        <authorList>
            <consortium name="RefSeq"/>
        </authorList>
    </citation>
    <scope>IDENTIFICATION</scope>
</reference>
<evidence type="ECO:0000256" key="3">
    <source>
        <dbReference type="ARBA" id="ARBA00022692"/>
    </source>
</evidence>
<dbReference type="PANTHER" id="PTHR23320">
    <property type="entry name" value="MEMBRANE-SPANNING 4-DOMAINS SUBFAMILY A MS4A -RELATED"/>
    <property type="match status" value="1"/>
</dbReference>
<keyword evidence="5 6" id="KW-0472">Membrane</keyword>
<protein>
    <submittedName>
        <fullName evidence="8">Membrane-spanning 4-domains subfamily A member 15-like isoform X1</fullName>
    </submittedName>
</protein>
<evidence type="ECO:0000313" key="8">
    <source>
        <dbReference type="RefSeq" id="XP_033776507.1"/>
    </source>
</evidence>
<dbReference type="GO" id="GO:0016020">
    <property type="term" value="C:membrane"/>
    <property type="evidence" value="ECO:0007669"/>
    <property type="project" value="UniProtKB-SubCell"/>
</dbReference>
<dbReference type="GeneID" id="117348442"/>
<feature type="transmembrane region" description="Helical" evidence="6">
    <location>
        <begin position="41"/>
        <end position="64"/>
    </location>
</feature>
<dbReference type="AlphaFoldDB" id="A0A6P8NKH0"/>
<evidence type="ECO:0000313" key="7">
    <source>
        <dbReference type="Proteomes" id="UP000515159"/>
    </source>
</evidence>
<dbReference type="Pfam" id="PF04103">
    <property type="entry name" value="CD20"/>
    <property type="match status" value="1"/>
</dbReference>
<evidence type="ECO:0000256" key="2">
    <source>
        <dbReference type="ARBA" id="ARBA00009565"/>
    </source>
</evidence>
<name>A0A6P8NKH0_GEOSA</name>
<sequence>MELSDVQAERPMQFTTSVRISSTQSQHSGVLQTISNEYPRIVGCLQILVGVLHIGFGTFLAIVTRHLETFTIYSGLPFFGGIIFIVSGSLSIAAYKRRNSCLVQSSLWMHIVGTVTAAGVILANSADIHILKNQGFEAILLEILTLLLTSAVIGFCIAVLASCFGCLCHNSPSRRPEVSMEIVMITNIDNIQHDSDHKGDSSG</sequence>
<accession>A0A6P8NKH0</accession>
<keyword evidence="4 6" id="KW-1133">Transmembrane helix</keyword>
<keyword evidence="3 6" id="KW-0812">Transmembrane</keyword>
<keyword evidence="7" id="KW-1185">Reference proteome</keyword>
<feature type="transmembrane region" description="Helical" evidence="6">
    <location>
        <begin position="70"/>
        <end position="95"/>
    </location>
</feature>
<evidence type="ECO:0000256" key="4">
    <source>
        <dbReference type="ARBA" id="ARBA00022989"/>
    </source>
</evidence>
<organism evidence="7 8">
    <name type="scientific">Geotrypetes seraphini</name>
    <name type="common">Gaboon caecilian</name>
    <name type="synonym">Caecilia seraphini</name>
    <dbReference type="NCBI Taxonomy" id="260995"/>
    <lineage>
        <taxon>Eukaryota</taxon>
        <taxon>Metazoa</taxon>
        <taxon>Chordata</taxon>
        <taxon>Craniata</taxon>
        <taxon>Vertebrata</taxon>
        <taxon>Euteleostomi</taxon>
        <taxon>Amphibia</taxon>
        <taxon>Gymnophiona</taxon>
        <taxon>Geotrypetes</taxon>
    </lineage>
</organism>
<evidence type="ECO:0000256" key="6">
    <source>
        <dbReference type="SAM" id="Phobius"/>
    </source>
</evidence>
<comment type="subcellular location">
    <subcellularLocation>
        <location evidence="1">Membrane</location>
        <topology evidence="1">Multi-pass membrane protein</topology>
    </subcellularLocation>
</comment>
<dbReference type="InParanoid" id="A0A6P8NKH0"/>
<dbReference type="InterPro" id="IPR007237">
    <property type="entry name" value="CD20-like"/>
</dbReference>
<dbReference type="KEGG" id="gsh:117348442"/>
<evidence type="ECO:0000256" key="1">
    <source>
        <dbReference type="ARBA" id="ARBA00004141"/>
    </source>
</evidence>
<feature type="transmembrane region" description="Helical" evidence="6">
    <location>
        <begin position="107"/>
        <end position="126"/>
    </location>
</feature>
<evidence type="ECO:0000256" key="5">
    <source>
        <dbReference type="ARBA" id="ARBA00023136"/>
    </source>
</evidence>
<comment type="similarity">
    <text evidence="2">Belongs to the MS4A family.</text>
</comment>
<dbReference type="InterPro" id="IPR030417">
    <property type="entry name" value="MS4A"/>
</dbReference>
<proteinExistence type="inferred from homology"/>
<dbReference type="OrthoDB" id="8951938at2759"/>
<feature type="transmembrane region" description="Helical" evidence="6">
    <location>
        <begin position="138"/>
        <end position="167"/>
    </location>
</feature>
<gene>
    <name evidence="8" type="primary">LOC117348442</name>
</gene>
<dbReference type="Proteomes" id="UP000515159">
    <property type="component" value="Chromosome 14"/>
</dbReference>